<keyword evidence="2 3" id="KW-0663">Pyridoxal phosphate</keyword>
<protein>
    <submittedName>
        <fullName evidence="5">Cys/Met metabolism PLP-dependent enzyme-domain-containing protein</fullName>
    </submittedName>
</protein>
<dbReference type="GO" id="GO:0030170">
    <property type="term" value="F:pyridoxal phosphate binding"/>
    <property type="evidence" value="ECO:0007669"/>
    <property type="project" value="InterPro"/>
</dbReference>
<comment type="caution">
    <text evidence="5">The sequence shown here is derived from an EMBL/GenBank/DDBJ whole genome shotgun (WGS) entry which is preliminary data.</text>
</comment>
<dbReference type="PANTHER" id="PTHR11808:SF35">
    <property type="entry name" value="CYSTATHIONINE GAMMA-SYNTHASE (AFU_ORTHOLOGUE AFUA_7G01590)"/>
    <property type="match status" value="1"/>
</dbReference>
<gene>
    <name evidence="5" type="ORF">DMC30DRAFT_352751</name>
</gene>
<accession>A0A5C5FV38</accession>
<keyword evidence="6" id="KW-1185">Reference proteome</keyword>
<dbReference type="Proteomes" id="UP000311382">
    <property type="component" value="Unassembled WGS sequence"/>
</dbReference>
<feature type="modified residue" description="N6-(pyridoxal phosphate)lysine" evidence="3">
    <location>
        <position position="209"/>
    </location>
</feature>
<dbReference type="InterPro" id="IPR054542">
    <property type="entry name" value="Cys_met_metab_PP"/>
</dbReference>
<dbReference type="GO" id="GO:0005737">
    <property type="term" value="C:cytoplasm"/>
    <property type="evidence" value="ECO:0007669"/>
    <property type="project" value="TreeGrafter"/>
</dbReference>
<dbReference type="SUPFAM" id="SSF53383">
    <property type="entry name" value="PLP-dependent transferases"/>
    <property type="match status" value="1"/>
</dbReference>
<dbReference type="PANTHER" id="PTHR11808">
    <property type="entry name" value="TRANS-SULFURATION ENZYME FAMILY MEMBER"/>
    <property type="match status" value="1"/>
</dbReference>
<reference evidence="5 6" key="1">
    <citation type="submission" date="2019-03" db="EMBL/GenBank/DDBJ databases">
        <title>Rhodosporidium diobovatum UCD-FST 08-225 genome sequencing, assembly, and annotation.</title>
        <authorList>
            <person name="Fakankun I.U."/>
            <person name="Fristensky B."/>
            <person name="Levin D.B."/>
        </authorList>
    </citation>
    <scope>NUCLEOTIDE SEQUENCE [LARGE SCALE GENOMIC DNA]</scope>
    <source>
        <strain evidence="5 6">UCD-FST 08-225</strain>
    </source>
</reference>
<dbReference type="GO" id="GO:0016846">
    <property type="term" value="F:carbon-sulfur lyase activity"/>
    <property type="evidence" value="ECO:0007669"/>
    <property type="project" value="TreeGrafter"/>
</dbReference>
<evidence type="ECO:0000256" key="3">
    <source>
        <dbReference type="PIRSR" id="PIRSR001434-2"/>
    </source>
</evidence>
<organism evidence="5 6">
    <name type="scientific">Rhodotorula diobovata</name>
    <dbReference type="NCBI Taxonomy" id="5288"/>
    <lineage>
        <taxon>Eukaryota</taxon>
        <taxon>Fungi</taxon>
        <taxon>Dikarya</taxon>
        <taxon>Basidiomycota</taxon>
        <taxon>Pucciniomycotina</taxon>
        <taxon>Microbotryomycetes</taxon>
        <taxon>Sporidiobolales</taxon>
        <taxon>Sporidiobolaceae</taxon>
        <taxon>Rhodotorula</taxon>
    </lineage>
</organism>
<dbReference type="GO" id="GO:0019346">
    <property type="term" value="P:transsulfuration"/>
    <property type="evidence" value="ECO:0007669"/>
    <property type="project" value="InterPro"/>
</dbReference>
<dbReference type="Pfam" id="PF01053">
    <property type="entry name" value="Cys_Met_Meta_PP"/>
    <property type="match status" value="1"/>
</dbReference>
<dbReference type="STRING" id="5288.A0A5C5FV38"/>
<dbReference type="EMBL" id="SOZI01000074">
    <property type="protein sequence ID" value="TNY20176.1"/>
    <property type="molecule type" value="Genomic_DNA"/>
</dbReference>
<name>A0A5C5FV38_9BASI</name>
<comment type="similarity">
    <text evidence="4">Belongs to the trans-sulfuration enzymes family.</text>
</comment>
<proteinExistence type="inferred from homology"/>
<evidence type="ECO:0000256" key="2">
    <source>
        <dbReference type="ARBA" id="ARBA00022898"/>
    </source>
</evidence>
<dbReference type="PIRSF" id="PIRSF001434">
    <property type="entry name" value="CGS"/>
    <property type="match status" value="1"/>
</dbReference>
<dbReference type="AlphaFoldDB" id="A0A5C5FV38"/>
<dbReference type="OrthoDB" id="3512640at2759"/>
<evidence type="ECO:0000256" key="1">
    <source>
        <dbReference type="ARBA" id="ARBA00001933"/>
    </source>
</evidence>
<dbReference type="InterPro" id="IPR015424">
    <property type="entry name" value="PyrdxlP-dep_Trfase"/>
</dbReference>
<dbReference type="PROSITE" id="PS00868">
    <property type="entry name" value="CYS_MET_METAB_PP"/>
    <property type="match status" value="1"/>
</dbReference>
<dbReference type="InterPro" id="IPR015421">
    <property type="entry name" value="PyrdxlP-dep_Trfase_major"/>
</dbReference>
<evidence type="ECO:0000256" key="4">
    <source>
        <dbReference type="RuleBase" id="RU362118"/>
    </source>
</evidence>
<evidence type="ECO:0000313" key="6">
    <source>
        <dbReference type="Proteomes" id="UP000311382"/>
    </source>
</evidence>
<sequence>MSPLAGASLATRAIHEDMGLAGAEVAANISLSTTFRHPDPAVDGAEPGYADDWDASNPSRDVYARETKPTTTRAEHVLSSIIGQPTILYPSGMAAFWAILLHVRPDVIAITGGYGGCHEAIKIYRRTRGEDQVDLIKLDDDFPSASEKKLLVWVETPLNPTGESRSLDKYAKKAHDHGGLLGVDSTFGPPPLQDPFKWGADIVMHSGTKYFNGHSDVLAGTVSVRDKADWHKLWNDRTFTGANIGSLDVWLLLRSLRTLDVRVRRQSKTATRIAQWLATQVGGGVVDKVHHAALQENAEDLLGPGKQMELGPACFSVVLSSKEIARALPNKLRCFIHATSLGGVESLIEHRIISDPSENPCLVRLSIGLEDFDDLKADWEQAMQAVRQVRHVTPDSLARAGLERADDPTSLYSESTGLLVLPWYKFGMRVVTPSRCSSAAVVGEQEAAGERKRSRQG</sequence>
<dbReference type="InterPro" id="IPR015422">
    <property type="entry name" value="PyrdxlP-dep_Trfase_small"/>
</dbReference>
<comment type="cofactor">
    <cofactor evidence="1 4">
        <name>pyridoxal 5'-phosphate</name>
        <dbReference type="ChEBI" id="CHEBI:597326"/>
    </cofactor>
</comment>
<dbReference type="Gene3D" id="3.90.1150.10">
    <property type="entry name" value="Aspartate Aminotransferase, domain 1"/>
    <property type="match status" value="1"/>
</dbReference>
<evidence type="ECO:0000313" key="5">
    <source>
        <dbReference type="EMBL" id="TNY20176.1"/>
    </source>
</evidence>
<dbReference type="Gene3D" id="3.40.640.10">
    <property type="entry name" value="Type I PLP-dependent aspartate aminotransferase-like (Major domain)"/>
    <property type="match status" value="1"/>
</dbReference>
<dbReference type="InterPro" id="IPR000277">
    <property type="entry name" value="Cys/Met-Metab_PyrdxlP-dep_enz"/>
</dbReference>